<keyword evidence="2" id="KW-0812">Transmembrane</keyword>
<evidence type="ECO:0000256" key="3">
    <source>
        <dbReference type="SAM" id="SignalP"/>
    </source>
</evidence>
<evidence type="ECO:0000256" key="1">
    <source>
        <dbReference type="SAM" id="MobiDB-lite"/>
    </source>
</evidence>
<feature type="chain" id="PRO_5017355755" description="TRP C-terminal domain-containing protein" evidence="3">
    <location>
        <begin position="18"/>
        <end position="284"/>
    </location>
</feature>
<accession>A0A397SXX5</accession>
<reference evidence="4 5" key="1">
    <citation type="submission" date="2018-06" db="EMBL/GenBank/DDBJ databases">
        <title>Comparative genomics reveals the genomic features of Rhizophagus irregularis, R. cerebriforme, R. diaphanum and Gigaspora rosea, and their symbiotic lifestyle signature.</title>
        <authorList>
            <person name="Morin E."/>
            <person name="San Clemente H."/>
            <person name="Chen E.C.H."/>
            <person name="De La Providencia I."/>
            <person name="Hainaut M."/>
            <person name="Kuo A."/>
            <person name="Kohler A."/>
            <person name="Murat C."/>
            <person name="Tang N."/>
            <person name="Roy S."/>
            <person name="Loubradou J."/>
            <person name="Henrissat B."/>
            <person name="Grigoriev I.V."/>
            <person name="Corradi N."/>
            <person name="Roux C."/>
            <person name="Martin F.M."/>
        </authorList>
    </citation>
    <scope>NUCLEOTIDE SEQUENCE [LARGE SCALE GENOMIC DNA]</scope>
    <source>
        <strain evidence="4 5">DAOM 227022</strain>
    </source>
</reference>
<keyword evidence="5" id="KW-1185">Reference proteome</keyword>
<feature type="transmembrane region" description="Helical" evidence="2">
    <location>
        <begin position="60"/>
        <end position="82"/>
    </location>
</feature>
<protein>
    <recommendedName>
        <fullName evidence="6">TRP C-terminal domain-containing protein</fullName>
    </recommendedName>
</protein>
<comment type="caution">
    <text evidence="4">The sequence shown here is derived from an EMBL/GenBank/DDBJ whole genome shotgun (WGS) entry which is preliminary data.</text>
</comment>
<dbReference type="Proteomes" id="UP000265703">
    <property type="component" value="Unassembled WGS sequence"/>
</dbReference>
<feature type="signal peptide" evidence="3">
    <location>
        <begin position="1"/>
        <end position="17"/>
    </location>
</feature>
<feature type="region of interest" description="Disordered" evidence="1">
    <location>
        <begin position="253"/>
        <end position="284"/>
    </location>
</feature>
<evidence type="ECO:0000313" key="5">
    <source>
        <dbReference type="Proteomes" id="UP000265703"/>
    </source>
</evidence>
<name>A0A397SXX5_9GLOM</name>
<evidence type="ECO:0000313" key="4">
    <source>
        <dbReference type="EMBL" id="RIA88845.1"/>
    </source>
</evidence>
<gene>
    <name evidence="4" type="ORF">C1645_739093</name>
</gene>
<feature type="transmembrane region" description="Helical" evidence="2">
    <location>
        <begin position="94"/>
        <end position="118"/>
    </location>
</feature>
<keyword evidence="2" id="KW-1133">Transmembrane helix</keyword>
<feature type="transmembrane region" description="Helical" evidence="2">
    <location>
        <begin position="27"/>
        <end position="48"/>
    </location>
</feature>
<keyword evidence="3" id="KW-0732">Signal</keyword>
<sequence length="284" mass="32718">MFFFIILIVFSFPFVSAQVSADYTQEAFSGYIDVLINFIVPFIVFVIVDYDNDENGSKPLACLARIFAFLINIGLQQELAFIFSPIKIPNFIKILQHIVICLIGFLFIGNCIIFFNIYKIKITESDPFDELEENQTEEDFATKLQTFETNFQILEARLNFLEQKVTPLPNKIEVEENQTRPISSFYKSAETVIFAPGSNIIKRLKILGKVNPKKEKHLKKLACIIFLNLSALLALLVSAWIAIMYKTILNDENEKGKEGNGKERKEKRREDNESEYGKDKNRML</sequence>
<dbReference type="STRING" id="658196.A0A397SXX5"/>
<organism evidence="4 5">
    <name type="scientific">Glomus cerebriforme</name>
    <dbReference type="NCBI Taxonomy" id="658196"/>
    <lineage>
        <taxon>Eukaryota</taxon>
        <taxon>Fungi</taxon>
        <taxon>Fungi incertae sedis</taxon>
        <taxon>Mucoromycota</taxon>
        <taxon>Glomeromycotina</taxon>
        <taxon>Glomeromycetes</taxon>
        <taxon>Glomerales</taxon>
        <taxon>Glomeraceae</taxon>
        <taxon>Glomus</taxon>
    </lineage>
</organism>
<evidence type="ECO:0000256" key="2">
    <source>
        <dbReference type="SAM" id="Phobius"/>
    </source>
</evidence>
<proteinExistence type="predicted"/>
<keyword evidence="2" id="KW-0472">Membrane</keyword>
<dbReference type="OrthoDB" id="2404674at2759"/>
<dbReference type="AlphaFoldDB" id="A0A397SXX5"/>
<dbReference type="EMBL" id="QKYT01000244">
    <property type="protein sequence ID" value="RIA88845.1"/>
    <property type="molecule type" value="Genomic_DNA"/>
</dbReference>
<evidence type="ECO:0008006" key="6">
    <source>
        <dbReference type="Google" id="ProtNLM"/>
    </source>
</evidence>
<feature type="transmembrane region" description="Helical" evidence="2">
    <location>
        <begin position="221"/>
        <end position="243"/>
    </location>
</feature>